<proteinExistence type="predicted"/>
<reference evidence="1 2" key="1">
    <citation type="journal article" date="2019" name="Nat. Microbiol.">
        <title>Mediterranean grassland soil C-N compound turnover is dependent on rainfall and depth, and is mediated by genomically divergent microorganisms.</title>
        <authorList>
            <person name="Diamond S."/>
            <person name="Andeer P.F."/>
            <person name="Li Z."/>
            <person name="Crits-Christoph A."/>
            <person name="Burstein D."/>
            <person name="Anantharaman K."/>
            <person name="Lane K.R."/>
            <person name="Thomas B.C."/>
            <person name="Pan C."/>
            <person name="Northen T.R."/>
            <person name="Banfield J.F."/>
        </authorList>
    </citation>
    <scope>NUCLEOTIDE SEQUENCE [LARGE SCALE GENOMIC DNA]</scope>
    <source>
        <strain evidence="1">WS_10</strain>
    </source>
</reference>
<dbReference type="EMBL" id="VBPA01000167">
    <property type="protein sequence ID" value="TMQ70921.1"/>
    <property type="molecule type" value="Genomic_DNA"/>
</dbReference>
<evidence type="ECO:0000313" key="2">
    <source>
        <dbReference type="Proteomes" id="UP000319836"/>
    </source>
</evidence>
<accession>A0A538U4W9</accession>
<organism evidence="1 2">
    <name type="scientific">Eiseniibacteriota bacterium</name>
    <dbReference type="NCBI Taxonomy" id="2212470"/>
    <lineage>
        <taxon>Bacteria</taxon>
        <taxon>Candidatus Eiseniibacteriota</taxon>
    </lineage>
</organism>
<gene>
    <name evidence="1" type="ORF">E6K80_07085</name>
</gene>
<name>A0A538U4W9_UNCEI</name>
<protein>
    <recommendedName>
        <fullName evidence="3">Exo-alpha-sialidase</fullName>
    </recommendedName>
</protein>
<comment type="caution">
    <text evidence="1">The sequence shown here is derived from an EMBL/GenBank/DDBJ whole genome shotgun (WGS) entry which is preliminary data.</text>
</comment>
<dbReference type="Proteomes" id="UP000319836">
    <property type="component" value="Unassembled WGS sequence"/>
</dbReference>
<dbReference type="InterPro" id="IPR036278">
    <property type="entry name" value="Sialidase_sf"/>
</dbReference>
<dbReference type="AlphaFoldDB" id="A0A538U4W9"/>
<evidence type="ECO:0008006" key="3">
    <source>
        <dbReference type="Google" id="ProtNLM"/>
    </source>
</evidence>
<evidence type="ECO:0000313" key="1">
    <source>
        <dbReference type="EMBL" id="TMQ70921.1"/>
    </source>
</evidence>
<dbReference type="SUPFAM" id="SSF50939">
    <property type="entry name" value="Sialidases"/>
    <property type="match status" value="1"/>
</dbReference>
<sequence>MGATGRAGSPLVDLVVIDPPATLGSGEPSLAVAPDGAVYLSWLEPADSARHALRLARLGRAAWLPASTVAQGDSLLVDPANPPVGAAVSGDHVMIAWPWRIGSDSTESDVRVAGSIDGGRHWTPPVVPHRDDTPTEHGFVSLVAGEEGGVRAFWIDGRNLAPDSLTREPRTIPEPPRHREISLRTAWIGWDGALSDEAEIDDRVCDRCPVSALGRGPIAVVAYRDRAEDETRDISIAWLEDGRWSDPAPVHADGWRAGACPVNGPAVDGIGSRLAVAWFTMAQDSGQVLVAFSDDRGRRFGRPIRVDHGRPIGRASVLVLEDGSALVGWLEDLGSAGAFDVRRVTPTGALGPAMTVAQAGSAQAMGIPRMVRSKNRVYLAWVTDEQGPRVRVAIARIAP</sequence>